<comment type="caution">
    <text evidence="4">The sequence shown here is derived from an EMBL/GenBank/DDBJ whole genome shotgun (WGS) entry which is preliminary data.</text>
</comment>
<dbReference type="SUPFAM" id="SSF53448">
    <property type="entry name" value="Nucleotide-diphospho-sugar transferases"/>
    <property type="match status" value="1"/>
</dbReference>
<reference evidence="4" key="2">
    <citation type="journal article" date="2021" name="PeerJ">
        <title>Extensive microbial diversity within the chicken gut microbiome revealed by metagenomics and culture.</title>
        <authorList>
            <person name="Gilroy R."/>
            <person name="Ravi A."/>
            <person name="Getino M."/>
            <person name="Pursley I."/>
            <person name="Horton D.L."/>
            <person name="Alikhan N.F."/>
            <person name="Baker D."/>
            <person name="Gharbi K."/>
            <person name="Hall N."/>
            <person name="Watson M."/>
            <person name="Adriaenssens E.M."/>
            <person name="Foster-Nyarko E."/>
            <person name="Jarju S."/>
            <person name="Secka A."/>
            <person name="Antonio M."/>
            <person name="Oren A."/>
            <person name="Chaudhuri R.R."/>
            <person name="La Ragione R."/>
            <person name="Hildebrand F."/>
            <person name="Pallen M.J."/>
        </authorList>
    </citation>
    <scope>NUCLEOTIDE SEQUENCE</scope>
    <source>
        <strain evidence="4">CHK121-14286</strain>
    </source>
</reference>
<keyword evidence="2" id="KW-0808">Transferase</keyword>
<proteinExistence type="predicted"/>
<feature type="domain" description="Glycosyltransferase 2-like" evidence="3">
    <location>
        <begin position="5"/>
        <end position="113"/>
    </location>
</feature>
<dbReference type="PANTHER" id="PTHR22916">
    <property type="entry name" value="GLYCOSYLTRANSFERASE"/>
    <property type="match status" value="1"/>
</dbReference>
<accession>A0A9D1E504</accession>
<dbReference type="Gene3D" id="3.90.550.10">
    <property type="entry name" value="Spore Coat Polysaccharide Biosynthesis Protein SpsA, Chain A"/>
    <property type="match status" value="1"/>
</dbReference>
<sequence length="406" mass="46146">MVKLSVIICVYNTDSDMLEQCLKSVRGGLTDTEIIVVDDGSAVSYAHLAQSFGAKYVRTENCGTLHARLLGVSLAQGQYVAFVDADDEVSFCYHSGLCAVAERENADIVLGDWAFLTPKSAYVCQKDSTIKETFVTSDCLQRYFQHAGQEHSWYVLWNKVFRRTLLQQACQQVQMHPIGRQVFAEDVLITFFAFLYASRVANVHLGYYFYRLHASQQTNVNSFERFSAHVSQSAFVFDVMRSELEKLPQNDLLLDKLDEWKNFSARSLYSSGKGAGFSNVKQFVQRAFGLQEVKKATFSDDKAYRRHMLLPQNTAEIDGVLQQLCLKKQEAEIFAQGVYSRKTVLAISDILHLPFRLCDKHSAKVVLPREKYSAWQKILHGSFAFFVATALFPKGSRLRRLLKQKL</sequence>
<name>A0A9D1E504_9BACT</name>
<dbReference type="Proteomes" id="UP000824200">
    <property type="component" value="Unassembled WGS sequence"/>
</dbReference>
<dbReference type="EMBL" id="DVHL01000043">
    <property type="protein sequence ID" value="HIR66257.1"/>
    <property type="molecule type" value="Genomic_DNA"/>
</dbReference>
<dbReference type="Pfam" id="PF00535">
    <property type="entry name" value="Glycos_transf_2"/>
    <property type="match status" value="1"/>
</dbReference>
<gene>
    <name evidence="4" type="ORF">IAC95_05210</name>
</gene>
<reference evidence="4" key="1">
    <citation type="submission" date="2020-10" db="EMBL/GenBank/DDBJ databases">
        <authorList>
            <person name="Gilroy R."/>
        </authorList>
    </citation>
    <scope>NUCLEOTIDE SEQUENCE</scope>
    <source>
        <strain evidence="4">CHK121-14286</strain>
    </source>
</reference>
<keyword evidence="1" id="KW-0328">Glycosyltransferase</keyword>
<dbReference type="GO" id="GO:0016758">
    <property type="term" value="F:hexosyltransferase activity"/>
    <property type="evidence" value="ECO:0007669"/>
    <property type="project" value="UniProtKB-ARBA"/>
</dbReference>
<evidence type="ECO:0000256" key="2">
    <source>
        <dbReference type="ARBA" id="ARBA00022679"/>
    </source>
</evidence>
<evidence type="ECO:0000256" key="1">
    <source>
        <dbReference type="ARBA" id="ARBA00022676"/>
    </source>
</evidence>
<evidence type="ECO:0000313" key="5">
    <source>
        <dbReference type="Proteomes" id="UP000824200"/>
    </source>
</evidence>
<dbReference type="InterPro" id="IPR029044">
    <property type="entry name" value="Nucleotide-diphossugar_trans"/>
</dbReference>
<dbReference type="InterPro" id="IPR001173">
    <property type="entry name" value="Glyco_trans_2-like"/>
</dbReference>
<evidence type="ECO:0000313" key="4">
    <source>
        <dbReference type="EMBL" id="HIR66257.1"/>
    </source>
</evidence>
<evidence type="ECO:0000259" key="3">
    <source>
        <dbReference type="Pfam" id="PF00535"/>
    </source>
</evidence>
<organism evidence="4 5">
    <name type="scientific">Candidatus Fimimonas gallinarum</name>
    <dbReference type="NCBI Taxonomy" id="2840821"/>
    <lineage>
        <taxon>Bacteria</taxon>
        <taxon>Pseudomonadati</taxon>
        <taxon>Myxococcota</taxon>
        <taxon>Myxococcia</taxon>
        <taxon>Myxococcales</taxon>
        <taxon>Cystobacterineae</taxon>
        <taxon>Myxococcaceae</taxon>
        <taxon>Myxococcaceae incertae sedis</taxon>
        <taxon>Candidatus Fimimonas</taxon>
    </lineage>
</organism>
<protein>
    <submittedName>
        <fullName evidence="4">Glycosyltransferase</fullName>
    </submittedName>
</protein>
<dbReference type="CDD" id="cd00761">
    <property type="entry name" value="Glyco_tranf_GTA_type"/>
    <property type="match status" value="1"/>
</dbReference>
<dbReference type="AlphaFoldDB" id="A0A9D1E504"/>
<dbReference type="PANTHER" id="PTHR22916:SF51">
    <property type="entry name" value="GLYCOSYLTRANSFERASE EPSH-RELATED"/>
    <property type="match status" value="1"/>
</dbReference>